<comment type="caution">
    <text evidence="2">The sequence shown here is derived from an EMBL/GenBank/DDBJ whole genome shotgun (WGS) entry which is preliminary data.</text>
</comment>
<dbReference type="VEuPathDB" id="VectorBase:HLOH_041088"/>
<evidence type="ECO:0000313" key="3">
    <source>
        <dbReference type="Proteomes" id="UP000821853"/>
    </source>
</evidence>
<dbReference type="PANTHER" id="PTHR46599:SF3">
    <property type="entry name" value="PIGGYBAC TRANSPOSABLE ELEMENT-DERIVED PROTEIN 4"/>
    <property type="match status" value="1"/>
</dbReference>
<proteinExistence type="predicted"/>
<accession>A0A9J6FPY1</accession>
<dbReference type="AlphaFoldDB" id="A0A9J6FPY1"/>
<dbReference type="Proteomes" id="UP000821853">
    <property type="component" value="Chromosome 2"/>
</dbReference>
<dbReference type="PANTHER" id="PTHR46599">
    <property type="entry name" value="PIGGYBAC TRANSPOSABLE ELEMENT-DERIVED PROTEIN 4"/>
    <property type="match status" value="1"/>
</dbReference>
<feature type="domain" description="PiggyBac transposable element-derived protein" evidence="1">
    <location>
        <begin position="7"/>
        <end position="154"/>
    </location>
</feature>
<name>A0A9J6FPY1_HAELO</name>
<keyword evidence="3" id="KW-1185">Reference proteome</keyword>
<sequence>MTFSAGFMYFLTGIDVIDLTVTEKNQFAVAYFAARGSTLKPVECDEIMVFLALIMLQGIVGKPQVEMYWSTKQVLETPVFSKAMSRNRFNALMRCLHFTNFKTMDEVTHPHPRLWKLWPVITRLNEAFLDAYVPEQDVFLDESLLLFKGRLARKETRFWNNAYPFFHDPGSKVGV</sequence>
<organism evidence="2 3">
    <name type="scientific">Haemaphysalis longicornis</name>
    <name type="common">Bush tick</name>
    <dbReference type="NCBI Taxonomy" id="44386"/>
    <lineage>
        <taxon>Eukaryota</taxon>
        <taxon>Metazoa</taxon>
        <taxon>Ecdysozoa</taxon>
        <taxon>Arthropoda</taxon>
        <taxon>Chelicerata</taxon>
        <taxon>Arachnida</taxon>
        <taxon>Acari</taxon>
        <taxon>Parasitiformes</taxon>
        <taxon>Ixodida</taxon>
        <taxon>Ixodoidea</taxon>
        <taxon>Ixodidae</taxon>
        <taxon>Haemaphysalinae</taxon>
        <taxon>Haemaphysalis</taxon>
    </lineage>
</organism>
<gene>
    <name evidence="2" type="ORF">HPB48_011566</name>
</gene>
<dbReference type="OrthoDB" id="6509295at2759"/>
<protein>
    <recommendedName>
        <fullName evidence="1">PiggyBac transposable element-derived protein domain-containing protein</fullName>
    </recommendedName>
</protein>
<dbReference type="InterPro" id="IPR029526">
    <property type="entry name" value="PGBD"/>
</dbReference>
<dbReference type="EMBL" id="JABSTR010000004">
    <property type="protein sequence ID" value="KAH9368246.1"/>
    <property type="molecule type" value="Genomic_DNA"/>
</dbReference>
<dbReference type="OMA" id="KETRFWN"/>
<evidence type="ECO:0000259" key="1">
    <source>
        <dbReference type="Pfam" id="PF13843"/>
    </source>
</evidence>
<reference evidence="2 3" key="1">
    <citation type="journal article" date="2020" name="Cell">
        <title>Large-Scale Comparative Analyses of Tick Genomes Elucidate Their Genetic Diversity and Vector Capacities.</title>
        <authorList>
            <consortium name="Tick Genome and Microbiome Consortium (TIGMIC)"/>
            <person name="Jia N."/>
            <person name="Wang J."/>
            <person name="Shi W."/>
            <person name="Du L."/>
            <person name="Sun Y."/>
            <person name="Zhan W."/>
            <person name="Jiang J.F."/>
            <person name="Wang Q."/>
            <person name="Zhang B."/>
            <person name="Ji P."/>
            <person name="Bell-Sakyi L."/>
            <person name="Cui X.M."/>
            <person name="Yuan T.T."/>
            <person name="Jiang B.G."/>
            <person name="Yang W.F."/>
            <person name="Lam T.T."/>
            <person name="Chang Q.C."/>
            <person name="Ding S.J."/>
            <person name="Wang X.J."/>
            <person name="Zhu J.G."/>
            <person name="Ruan X.D."/>
            <person name="Zhao L."/>
            <person name="Wei J.T."/>
            <person name="Ye R.Z."/>
            <person name="Que T.C."/>
            <person name="Du C.H."/>
            <person name="Zhou Y.H."/>
            <person name="Cheng J.X."/>
            <person name="Dai P.F."/>
            <person name="Guo W.B."/>
            <person name="Han X.H."/>
            <person name="Huang E.J."/>
            <person name="Li L.F."/>
            <person name="Wei W."/>
            <person name="Gao Y.C."/>
            <person name="Liu J.Z."/>
            <person name="Shao H.Z."/>
            <person name="Wang X."/>
            <person name="Wang C.C."/>
            <person name="Yang T.C."/>
            <person name="Huo Q.B."/>
            <person name="Li W."/>
            <person name="Chen H.Y."/>
            <person name="Chen S.E."/>
            <person name="Zhou L.G."/>
            <person name="Ni X.B."/>
            <person name="Tian J.H."/>
            <person name="Sheng Y."/>
            <person name="Liu T."/>
            <person name="Pan Y.S."/>
            <person name="Xia L.Y."/>
            <person name="Li J."/>
            <person name="Zhao F."/>
            <person name="Cao W.C."/>
        </authorList>
    </citation>
    <scope>NUCLEOTIDE SEQUENCE [LARGE SCALE GENOMIC DNA]</scope>
    <source>
        <strain evidence="2">HaeL-2018</strain>
    </source>
</reference>
<evidence type="ECO:0000313" key="2">
    <source>
        <dbReference type="EMBL" id="KAH9368246.1"/>
    </source>
</evidence>
<dbReference type="Pfam" id="PF13843">
    <property type="entry name" value="DDE_Tnp_1_7"/>
    <property type="match status" value="1"/>
</dbReference>